<keyword evidence="2" id="KW-1185">Reference proteome</keyword>
<evidence type="ECO:0000313" key="2">
    <source>
        <dbReference type="Proteomes" id="UP000077143"/>
    </source>
</evidence>
<protein>
    <submittedName>
        <fullName evidence="1">Uncharacterized protein</fullName>
    </submittedName>
</protein>
<dbReference type="EMBL" id="CP015596">
    <property type="protein sequence ID" value="ANE79593.1"/>
    <property type="molecule type" value="Genomic_DNA"/>
</dbReference>
<dbReference type="AlphaFoldDB" id="A0A172UKH1"/>
<organism evidence="1 2">
    <name type="scientific">Mycobacterium adipatum</name>
    <dbReference type="NCBI Taxonomy" id="1682113"/>
    <lineage>
        <taxon>Bacteria</taxon>
        <taxon>Bacillati</taxon>
        <taxon>Actinomycetota</taxon>
        <taxon>Actinomycetes</taxon>
        <taxon>Mycobacteriales</taxon>
        <taxon>Mycobacteriaceae</taxon>
        <taxon>Mycobacterium</taxon>
    </lineage>
</organism>
<sequence length="94" mass="9670">MRSDTAGHQHVVLLSAVTEGAGMKRIAIAAATLAVTAGVLGAAAPAQADAAPATPSDAGTTVIHHRFGLHYLTRAPHMAPRGMTHSVRQAHRPH</sequence>
<evidence type="ECO:0000313" key="1">
    <source>
        <dbReference type="EMBL" id="ANE79593.1"/>
    </source>
</evidence>
<accession>A0A172UKH1</accession>
<gene>
    <name evidence="1" type="ORF">A7U43_09880</name>
</gene>
<dbReference type="Proteomes" id="UP000077143">
    <property type="component" value="Chromosome"/>
</dbReference>
<reference evidence="1 2" key="1">
    <citation type="submission" date="2016-05" db="EMBL/GenBank/DDBJ databases">
        <title>Complete genome sequence of a phthalic acid esters degrading Mycobacterium sp. YC-RL4.</title>
        <authorList>
            <person name="Ren L."/>
            <person name="Fan S."/>
            <person name="Ruth N."/>
            <person name="Jia Y."/>
            <person name="Wang J."/>
            <person name="Qiao C."/>
        </authorList>
    </citation>
    <scope>NUCLEOTIDE SEQUENCE [LARGE SCALE GENOMIC DNA]</scope>
    <source>
        <strain evidence="1 2">YC-RL4</strain>
    </source>
</reference>
<name>A0A172UKH1_9MYCO</name>
<proteinExistence type="predicted"/>
<dbReference type="KEGG" id="madi:A7U43_09880"/>